<dbReference type="Gene3D" id="3.40.710.10">
    <property type="entry name" value="DD-peptidase/beta-lactamase superfamily"/>
    <property type="match status" value="1"/>
</dbReference>
<dbReference type="GO" id="GO:0016787">
    <property type="term" value="F:hydrolase activity"/>
    <property type="evidence" value="ECO:0007669"/>
    <property type="project" value="UniProtKB-KW"/>
</dbReference>
<dbReference type="InterPro" id="IPR050789">
    <property type="entry name" value="Diverse_Enzym_Activities"/>
</dbReference>
<dbReference type="Pfam" id="PF00144">
    <property type="entry name" value="Beta-lactamase"/>
    <property type="match status" value="1"/>
</dbReference>
<gene>
    <name evidence="2" type="ORF">H8S33_18375</name>
</gene>
<dbReference type="PANTHER" id="PTHR43283:SF14">
    <property type="entry name" value="BLL8153 PROTEIN"/>
    <property type="match status" value="1"/>
</dbReference>
<dbReference type="InterPro" id="IPR012338">
    <property type="entry name" value="Beta-lactam/transpept-like"/>
</dbReference>
<comment type="caution">
    <text evidence="2">The sequence shown here is derived from an EMBL/GenBank/DDBJ whole genome shotgun (WGS) entry which is preliminary data.</text>
</comment>
<dbReference type="SUPFAM" id="SSF56601">
    <property type="entry name" value="beta-lactamase/transpeptidase-like"/>
    <property type="match status" value="1"/>
</dbReference>
<feature type="domain" description="Beta-lactamase-related" evidence="1">
    <location>
        <begin position="103"/>
        <end position="379"/>
    </location>
</feature>
<evidence type="ECO:0000259" key="1">
    <source>
        <dbReference type="Pfam" id="PF00144"/>
    </source>
</evidence>
<sequence length="403" mass="47086">MKKISILLIGLILVLLSYLFILPDYKSFTYVSRNILWGESDFYDHQKFAYREIVKGDNSFTFDYNLKEELIDDVLKDISYNYNQEKYTIGEAEQFFTESDTTSFIIIKDDHIIYEKYFNDYNRESINTSFSAAKSFVSFLIGKAIEDGYIESIEEPITNYIPELTNKGFEDISIQNLLMMSSGIHYEEGRLLFGDDAKTYYSPNLRSLALEETELVDIPGEKFLYNNYNPLLLGIILERSTKQSVSEYLQKTLWEPVGMEFSASWSIDSKKHGFEKMESGINARPIDFAKFGKLYLDEGNWNEEQVISSQWVIDSTKPIEGLKDSYYGSTQWDFFNRNHGYYAYMWLGYNRGEEEYDFFAHGKYGQVIYVSPKYNVVIVRNGITTGKVDWWPEILFELSSKLD</sequence>
<accession>A0A923L9A1</accession>
<evidence type="ECO:0000313" key="3">
    <source>
        <dbReference type="Proteomes" id="UP000637359"/>
    </source>
</evidence>
<dbReference type="PANTHER" id="PTHR43283">
    <property type="entry name" value="BETA-LACTAMASE-RELATED"/>
    <property type="match status" value="1"/>
</dbReference>
<dbReference type="AlphaFoldDB" id="A0A923L9A1"/>
<name>A0A923L9A1_9BACI</name>
<dbReference type="RefSeq" id="WP_186871434.1">
    <property type="nucleotide sequence ID" value="NZ_JACOOL010000020.1"/>
</dbReference>
<keyword evidence="2" id="KW-0378">Hydrolase</keyword>
<dbReference type="EMBL" id="JACOOL010000020">
    <property type="protein sequence ID" value="MBC5638740.1"/>
    <property type="molecule type" value="Genomic_DNA"/>
</dbReference>
<dbReference type="InterPro" id="IPR001466">
    <property type="entry name" value="Beta-lactam-related"/>
</dbReference>
<keyword evidence="3" id="KW-1185">Reference proteome</keyword>
<protein>
    <submittedName>
        <fullName evidence="2">Serine hydrolase</fullName>
    </submittedName>
</protein>
<organism evidence="2 3">
    <name type="scientific">Ornithinibacillus hominis</name>
    <dbReference type="NCBI Taxonomy" id="2763055"/>
    <lineage>
        <taxon>Bacteria</taxon>
        <taxon>Bacillati</taxon>
        <taxon>Bacillota</taxon>
        <taxon>Bacilli</taxon>
        <taxon>Bacillales</taxon>
        <taxon>Bacillaceae</taxon>
        <taxon>Ornithinibacillus</taxon>
    </lineage>
</organism>
<proteinExistence type="predicted"/>
<reference evidence="2" key="1">
    <citation type="submission" date="2020-08" db="EMBL/GenBank/DDBJ databases">
        <title>Genome public.</title>
        <authorList>
            <person name="Liu C."/>
            <person name="Sun Q."/>
        </authorList>
    </citation>
    <scope>NUCLEOTIDE SEQUENCE</scope>
    <source>
        <strain evidence="2">BX22</strain>
    </source>
</reference>
<evidence type="ECO:0000313" key="2">
    <source>
        <dbReference type="EMBL" id="MBC5638740.1"/>
    </source>
</evidence>
<dbReference type="Proteomes" id="UP000637359">
    <property type="component" value="Unassembled WGS sequence"/>
</dbReference>